<proteinExistence type="predicted"/>
<dbReference type="Proteomes" id="UP000054740">
    <property type="component" value="Unassembled WGS sequence"/>
</dbReference>
<dbReference type="EMBL" id="FCNY02000052">
    <property type="protein sequence ID" value="SAL72673.1"/>
    <property type="molecule type" value="Genomic_DNA"/>
</dbReference>
<gene>
    <name evidence="1" type="ORF">AWB70_07560</name>
</gene>
<reference evidence="2" key="1">
    <citation type="submission" date="2016-01" db="EMBL/GenBank/DDBJ databases">
        <authorList>
            <person name="Peeters C."/>
        </authorList>
    </citation>
    <scope>NUCLEOTIDE SEQUENCE [LARGE SCALE GENOMIC DNA]</scope>
</reference>
<dbReference type="AntiFam" id="ANF00178">
    <property type="entry name" value="Shadow ORF (opposite dhbF)"/>
</dbReference>
<sequence>MTAEGKEVIEDAHAFETEHTGKAFSERVFERRARCDIGGEILPLRIGQRTAIEFAVRCERQCIEHDERRGHHVIRQSRRKMFAQHACIDACRPGDISDKLLILRLLVPSTRDNHGLTHRRMTGDLRFDLTQLDTEPTNLDLMIVTAKKLDIAIGAIASDIARAIHTPTRNKRIIDKPFDGQLRPIQITSPHTRTADVQLAHRTDRHQPPLCIEQINARVGNRTADRHRIGFFLQASIGRCPHRRFRGAVLVIKRYGAWQRRALPREARRTRFARHDDLAKPMFTARRHAVENRLTERRHAEHACDVATADQFDDRVRISCRVDIDERKTAAGRERPEEAGDGAIEGEGRKQQEALVRGMFVELMPRACGCDERPMFDRNALGLASRTGGVDHVGEVMRCDGRLWVMVRKRIVERGIGIEHRQRSRVAEGFTAGSVGDQKYRRGIREDVTQAFAWIRRIERHVCATGFEYRHQRDDHANAALHAQRDAIFRPDAECDQMMRESIGAFVEPRIGERFVFEYECNGIGRFFDLLLE</sequence>
<evidence type="ECO:0000313" key="2">
    <source>
        <dbReference type="Proteomes" id="UP000054740"/>
    </source>
</evidence>
<dbReference type="AntiFam" id="ANF00174">
    <property type="entry name" value="Shadow ORF (irp2)"/>
</dbReference>
<accession>A0A158JW13</accession>
<keyword evidence="2" id="KW-1185">Reference proteome</keyword>
<organism evidence="1 2">
    <name type="scientific">Caballeronia cordobensis</name>
    <name type="common">Burkholderia cordobensis</name>
    <dbReference type="NCBI Taxonomy" id="1353886"/>
    <lineage>
        <taxon>Bacteria</taxon>
        <taxon>Pseudomonadati</taxon>
        <taxon>Pseudomonadota</taxon>
        <taxon>Betaproteobacteria</taxon>
        <taxon>Burkholderiales</taxon>
        <taxon>Burkholderiaceae</taxon>
        <taxon>Caballeronia</taxon>
    </lineage>
</organism>
<dbReference type="AlphaFoldDB" id="A0A158JW13"/>
<name>A0A158JW13_CABCO</name>
<protein>
    <submittedName>
        <fullName evidence="1">Uncharacterized protein</fullName>
    </submittedName>
</protein>
<evidence type="ECO:0000313" key="1">
    <source>
        <dbReference type="EMBL" id="SAL72673.1"/>
    </source>
</evidence>